<keyword evidence="1" id="KW-1133">Transmembrane helix</keyword>
<evidence type="ECO:0000313" key="2">
    <source>
        <dbReference type="EMBL" id="MBB1487967.1"/>
    </source>
</evidence>
<name>A0A839IU61_9GAMM</name>
<dbReference type="InterPro" id="IPR045584">
    <property type="entry name" value="Pilin-like"/>
</dbReference>
<dbReference type="Pfam" id="PF07963">
    <property type="entry name" value="N_methyl"/>
    <property type="match status" value="1"/>
</dbReference>
<dbReference type="PROSITE" id="PS00409">
    <property type="entry name" value="PROKAR_NTER_METHYL"/>
    <property type="match status" value="1"/>
</dbReference>
<gene>
    <name evidence="2" type="ORF">H4O21_15275</name>
</gene>
<dbReference type="NCBIfam" id="TIGR02532">
    <property type="entry name" value="IV_pilin_GFxxxE"/>
    <property type="match status" value="1"/>
</dbReference>
<dbReference type="RefSeq" id="WP_182809741.1">
    <property type="nucleotide sequence ID" value="NZ_JACJFM010000021.1"/>
</dbReference>
<dbReference type="Proteomes" id="UP000565262">
    <property type="component" value="Unassembled WGS sequence"/>
</dbReference>
<evidence type="ECO:0000256" key="1">
    <source>
        <dbReference type="SAM" id="Phobius"/>
    </source>
</evidence>
<keyword evidence="1" id="KW-0812">Transmembrane</keyword>
<evidence type="ECO:0000313" key="3">
    <source>
        <dbReference type="Proteomes" id="UP000565262"/>
    </source>
</evidence>
<keyword evidence="3" id="KW-1185">Reference proteome</keyword>
<sequence>MPVRKLAAGHGSDAAKLWSLSLSAEFRGKRCQGFSLLELLMVIMITGTISAAMLSVYLASGRELLSSQRQAQLNHNIRASLYRMTSELKRAGGFVPAAFSGRSGFMYSYQHNPFMSDSSTLRLAGNQDGYFYDCVIFSYDSNKDGLVGISSNHAAPVGTGENTVNMEQSGFRLHDGALEVRTSRNTIVNSEFSCEDSGGRWSDLTEADITVTRLALAWLDDDGNIVSQPVRQDILTGQACQSGQWCLETRHLSIRLSALAPGTEVVTVSGQVRVRNDRIFMYP</sequence>
<accession>A0A839IU61</accession>
<keyword evidence="1" id="KW-0472">Membrane</keyword>
<proteinExistence type="predicted"/>
<protein>
    <submittedName>
        <fullName evidence="2">Prepilin-type N-terminal cleavage/methylation domain-containing protein</fullName>
    </submittedName>
</protein>
<dbReference type="InterPro" id="IPR012902">
    <property type="entry name" value="N_methyl_site"/>
</dbReference>
<dbReference type="SUPFAM" id="SSF54523">
    <property type="entry name" value="Pili subunits"/>
    <property type="match status" value="1"/>
</dbReference>
<organism evidence="2 3">
    <name type="scientific">Oceanospirillum sediminis</name>
    <dbReference type="NCBI Taxonomy" id="2760088"/>
    <lineage>
        <taxon>Bacteria</taxon>
        <taxon>Pseudomonadati</taxon>
        <taxon>Pseudomonadota</taxon>
        <taxon>Gammaproteobacteria</taxon>
        <taxon>Oceanospirillales</taxon>
        <taxon>Oceanospirillaceae</taxon>
        <taxon>Oceanospirillum</taxon>
    </lineage>
</organism>
<dbReference type="AlphaFoldDB" id="A0A839IU61"/>
<feature type="transmembrane region" description="Helical" evidence="1">
    <location>
        <begin position="36"/>
        <end position="59"/>
    </location>
</feature>
<comment type="caution">
    <text evidence="2">The sequence shown here is derived from an EMBL/GenBank/DDBJ whole genome shotgun (WGS) entry which is preliminary data.</text>
</comment>
<dbReference type="EMBL" id="JACJFM010000021">
    <property type="protein sequence ID" value="MBB1487967.1"/>
    <property type="molecule type" value="Genomic_DNA"/>
</dbReference>
<reference evidence="2 3" key="1">
    <citation type="submission" date="2020-08" db="EMBL/GenBank/DDBJ databases">
        <title>Oceanospirillum sp. nov. isolated from marine sediment.</title>
        <authorList>
            <person name="Ji X."/>
        </authorList>
    </citation>
    <scope>NUCLEOTIDE SEQUENCE [LARGE SCALE GENOMIC DNA]</scope>
    <source>
        <strain evidence="2 3">D5</strain>
    </source>
</reference>